<dbReference type="RefSeq" id="WP_074632642.1">
    <property type="nucleotide sequence ID" value="NZ_CP066065.1"/>
</dbReference>
<reference evidence="1 2" key="1">
    <citation type="submission" date="2020-12" db="EMBL/GenBank/DDBJ databases">
        <title>FDA dAtabase for Regulatory Grade micrObial Sequences (FDA-ARGOS): Supporting development and validation of Infectious Disease Dx tests.</title>
        <authorList>
            <person name="Sproer C."/>
            <person name="Gronow S."/>
            <person name="Severitt S."/>
            <person name="Schroder I."/>
            <person name="Tallon L."/>
            <person name="Sadzewicz L."/>
            <person name="Zhao X."/>
            <person name="Boylan J."/>
            <person name="Ott S."/>
            <person name="Bowen H."/>
            <person name="Vavikolanu K."/>
            <person name="Mehta A."/>
            <person name="Aluvathingal J."/>
            <person name="Nadendla S."/>
            <person name="Lowell S."/>
            <person name="Myers T."/>
            <person name="Yan Y."/>
            <person name="Sichtig H."/>
        </authorList>
    </citation>
    <scope>NUCLEOTIDE SEQUENCE [LARGE SCALE GENOMIC DNA]</scope>
    <source>
        <strain evidence="1 2">FDAARGOS_985</strain>
    </source>
</reference>
<dbReference type="InterPro" id="IPR018193">
    <property type="entry name" value="Glyc_kinase_flavodox-like_fold"/>
</dbReference>
<dbReference type="AlphaFoldDB" id="A0AAP9Y9I3"/>
<organism evidence="1 2">
    <name type="scientific">Schaalia meyeri</name>
    <dbReference type="NCBI Taxonomy" id="52773"/>
    <lineage>
        <taxon>Bacteria</taxon>
        <taxon>Bacillati</taxon>
        <taxon>Actinomycetota</taxon>
        <taxon>Actinomycetes</taxon>
        <taxon>Actinomycetales</taxon>
        <taxon>Actinomycetaceae</taxon>
        <taxon>Schaalia</taxon>
    </lineage>
</organism>
<keyword evidence="1" id="KW-0418">Kinase</keyword>
<dbReference type="GO" id="GO:0008887">
    <property type="term" value="F:glycerate kinase activity"/>
    <property type="evidence" value="ECO:0007669"/>
    <property type="project" value="InterPro"/>
</dbReference>
<proteinExistence type="predicted"/>
<dbReference type="Pfam" id="PF02595">
    <property type="entry name" value="Gly_kinase"/>
    <property type="match status" value="1"/>
</dbReference>
<keyword evidence="1" id="KW-0808">Transferase</keyword>
<dbReference type="SUPFAM" id="SSF110738">
    <property type="entry name" value="Glycerate kinase I"/>
    <property type="match status" value="1"/>
</dbReference>
<dbReference type="GO" id="GO:0031388">
    <property type="term" value="P:organic acid phosphorylation"/>
    <property type="evidence" value="ECO:0007669"/>
    <property type="project" value="InterPro"/>
</dbReference>
<protein>
    <submittedName>
        <fullName evidence="1">Glycerate kinase</fullName>
    </submittedName>
</protein>
<dbReference type="InterPro" id="IPR004381">
    <property type="entry name" value="Glycerate_kinase"/>
</dbReference>
<sequence>MKRVVVAGHWDGEGDHPVGRALDAIRRGVLAGAKGASVLTLPFGGGPAFDEAVAPCRSSASFVRVPTEEASSRAFGERVAQLLRGGGTVVVEGGHGPYPDCGLGFLAGLLGADDSTVQGSSLGEALTRAEGLVRETGVDLVCAASTARPLLGLDSVLAVGPDLQPIRRQERALTALLTRAFAHRPLHRRPLLAGPDTHPARARGSGAGGGVGGVIAAIGGRIVPTGELLAQLTPLADALDGANLVIVAEPELSSPLLSESTLDSVTGAAALRALPVVGVTPRSSLSHFERAQWGLHGVFETKGSITLEEAGRRIARTWLR</sequence>
<dbReference type="Proteomes" id="UP000595220">
    <property type="component" value="Chromosome"/>
</dbReference>
<dbReference type="InterPro" id="IPR036129">
    <property type="entry name" value="Glycerate_kinase_sf"/>
</dbReference>
<evidence type="ECO:0000313" key="1">
    <source>
        <dbReference type="EMBL" id="QQC44313.1"/>
    </source>
</evidence>
<keyword evidence="2" id="KW-1185">Reference proteome</keyword>
<gene>
    <name evidence="1" type="ORF">I6H42_02580</name>
</gene>
<name>A0AAP9Y9I3_9ACTO</name>
<dbReference type="Gene3D" id="3.90.1510.10">
    <property type="entry name" value="Glycerate kinase, domain 2"/>
    <property type="match status" value="1"/>
</dbReference>
<evidence type="ECO:0000313" key="2">
    <source>
        <dbReference type="Proteomes" id="UP000595220"/>
    </source>
</evidence>
<accession>A0AAP9Y9I3</accession>
<dbReference type="EMBL" id="CP066065">
    <property type="protein sequence ID" value="QQC44313.1"/>
    <property type="molecule type" value="Genomic_DNA"/>
</dbReference>